<name>A0A926RXK2_9BACI</name>
<organism evidence="2 3">
    <name type="scientific">Metabacillus arenae</name>
    <dbReference type="NCBI Taxonomy" id="2771434"/>
    <lineage>
        <taxon>Bacteria</taxon>
        <taxon>Bacillati</taxon>
        <taxon>Bacillota</taxon>
        <taxon>Bacilli</taxon>
        <taxon>Bacillales</taxon>
        <taxon>Bacillaceae</taxon>
        <taxon>Metabacillus</taxon>
    </lineage>
</organism>
<keyword evidence="1" id="KW-0812">Transmembrane</keyword>
<reference evidence="2" key="1">
    <citation type="submission" date="2020-09" db="EMBL/GenBank/DDBJ databases">
        <title>A novel bacterium of genus Bacillus, isolated from South China Sea.</title>
        <authorList>
            <person name="Huang H."/>
            <person name="Mo K."/>
            <person name="Hu Y."/>
        </authorList>
    </citation>
    <scope>NUCLEOTIDE SEQUENCE</scope>
    <source>
        <strain evidence="2">IB182487</strain>
    </source>
</reference>
<dbReference type="RefSeq" id="WP_191158673.1">
    <property type="nucleotide sequence ID" value="NZ_JACXAI010000015.1"/>
</dbReference>
<accession>A0A926RXK2</accession>
<keyword evidence="1" id="KW-0472">Membrane</keyword>
<feature type="transmembrane region" description="Helical" evidence="1">
    <location>
        <begin position="6"/>
        <end position="25"/>
    </location>
</feature>
<sequence length="150" mass="18064">MEIWAELFNLCIQLLIVFIGGFLGAKSAKSIEIFKKEREISEKMLHEVYEPVWRILFEDYVKNQGYNGLELTQYKQIRSVLYANVSFIEPELEDVLFRNDLIMEHKELWNLVDVRIDQDKELFLFVRKKYNELRKELVLPHFHKQKGKKV</sequence>
<keyword evidence="3" id="KW-1185">Reference proteome</keyword>
<proteinExistence type="predicted"/>
<comment type="caution">
    <text evidence="2">The sequence shown here is derived from an EMBL/GenBank/DDBJ whole genome shotgun (WGS) entry which is preliminary data.</text>
</comment>
<evidence type="ECO:0000313" key="2">
    <source>
        <dbReference type="EMBL" id="MBD1381076.1"/>
    </source>
</evidence>
<dbReference type="EMBL" id="JACXAI010000015">
    <property type="protein sequence ID" value="MBD1381076.1"/>
    <property type="molecule type" value="Genomic_DNA"/>
</dbReference>
<evidence type="ECO:0000256" key="1">
    <source>
        <dbReference type="SAM" id="Phobius"/>
    </source>
</evidence>
<gene>
    <name evidence="2" type="ORF">IC621_12615</name>
</gene>
<evidence type="ECO:0000313" key="3">
    <source>
        <dbReference type="Proteomes" id="UP000626844"/>
    </source>
</evidence>
<dbReference type="AlphaFoldDB" id="A0A926RXK2"/>
<protein>
    <submittedName>
        <fullName evidence="2">Uncharacterized protein</fullName>
    </submittedName>
</protein>
<keyword evidence="1" id="KW-1133">Transmembrane helix</keyword>
<dbReference type="Proteomes" id="UP000626844">
    <property type="component" value="Unassembled WGS sequence"/>
</dbReference>